<dbReference type="AlphaFoldDB" id="A0A7L9U9W6"/>
<accession>A0A7L9U9W6</accession>
<name>A0A7L9U9W6_9BURK</name>
<organism evidence="1 2">
    <name type="scientific">Massilia litorea</name>
    <dbReference type="NCBI Taxonomy" id="2769491"/>
    <lineage>
        <taxon>Bacteria</taxon>
        <taxon>Pseudomonadati</taxon>
        <taxon>Pseudomonadota</taxon>
        <taxon>Betaproteobacteria</taxon>
        <taxon>Burkholderiales</taxon>
        <taxon>Oxalobacteraceae</taxon>
        <taxon>Telluria group</taxon>
        <taxon>Massilia</taxon>
    </lineage>
</organism>
<reference evidence="1 2" key="1">
    <citation type="submission" date="2020-10" db="EMBL/GenBank/DDBJ databases">
        <title>Genome sequencing of Massilia sp. LPB0304.</title>
        <authorList>
            <person name="Kim J."/>
        </authorList>
    </citation>
    <scope>NUCLEOTIDE SEQUENCE [LARGE SCALE GENOMIC DNA]</scope>
    <source>
        <strain evidence="1 2">LPB0304</strain>
    </source>
</reference>
<gene>
    <name evidence="1" type="ORF">LPB04_00675</name>
</gene>
<protein>
    <submittedName>
        <fullName evidence="1">Uncharacterized protein</fullName>
    </submittedName>
</protein>
<sequence>MPVTFGQVFAPGDLPRGAGLSGKLADGTLLPLQLDVKASHPDGSVRHAVISLVLPRLAAGKDLGLALVRTSKKAHGPALKPENPPDTVVSIVVDGERYTASSAALLKEQKVQTWLQGPAVTELQVAAPLKNAKGAEHPHLAARFAIRSYAGTRNARVDVVLENDWAYEPEPRNFSYDVRITAGGETLYEKKDLLHYHHARWRTVAWTGEAPAIHLRHDSAYLIATRALPNYDRSIQVRDSMLAALAAKWEGPKTEPMGVGVAERSMGNTGGRSDIGLLPGWGAAYLLSMDPRAKKVTLGTADLAGSFPMHYRDKRTGLPISLLDYPYMTLLGHPSDTRNPKTGKQEVFPPCRKELCKTPNAPDGSHQPAFAYLPYLVTGDHYYLEELQFWAMYNVFYSNPGYRKDAQGLLASDQVRSQAWNLRTLAEAAYITPDGHPLKRPLEKILDSNLDWYNATYTNNPQANRLGVLVIGYAIVYKDKTAIAPWQDDFFTAAVGHVAELGYKEAEPLLKWKVRFPISRMTGEGVCWLAGANYTYTVRPSPTAPLFERIGDAYAATVGPDIASLPCDGDRIAAALKQKPGDMGGYADATTGFPSNMQPALAYAASVGGEAGRKAWARFMARSVKPDYGEGPQFAIVPR</sequence>
<evidence type="ECO:0000313" key="2">
    <source>
        <dbReference type="Proteomes" id="UP000593875"/>
    </source>
</evidence>
<proteinExistence type="predicted"/>
<keyword evidence="2" id="KW-1185">Reference proteome</keyword>
<dbReference type="EMBL" id="CP062941">
    <property type="protein sequence ID" value="QOL51834.1"/>
    <property type="molecule type" value="Genomic_DNA"/>
</dbReference>
<evidence type="ECO:0000313" key="1">
    <source>
        <dbReference type="EMBL" id="QOL51834.1"/>
    </source>
</evidence>
<dbReference type="KEGG" id="mlir:LPB04_00675"/>
<dbReference type="Proteomes" id="UP000593875">
    <property type="component" value="Chromosome"/>
</dbReference>